<sequence length="108" mass="12517">MWGESPLGEYLCDIVNRLIDDSPSGLPLIIAKEPGLLSINYLEKNVFRSRGGKEHFFFEKDPFRNDDPIHFTSWDISVKKTISSPLLHREKEKSFRIITLIVRRGCLQ</sequence>
<comment type="caution">
    <text evidence="1">The sequence shown here is derived from an EMBL/GenBank/DDBJ whole genome shotgun (WGS) entry which is preliminary data.</text>
</comment>
<protein>
    <submittedName>
        <fullName evidence="1">Uncharacterized protein</fullName>
    </submittedName>
</protein>
<dbReference type="Proteomes" id="UP000886998">
    <property type="component" value="Unassembled WGS sequence"/>
</dbReference>
<organism evidence="1 2">
    <name type="scientific">Trichonephila inaurata madagascariensis</name>
    <dbReference type="NCBI Taxonomy" id="2747483"/>
    <lineage>
        <taxon>Eukaryota</taxon>
        <taxon>Metazoa</taxon>
        <taxon>Ecdysozoa</taxon>
        <taxon>Arthropoda</taxon>
        <taxon>Chelicerata</taxon>
        <taxon>Arachnida</taxon>
        <taxon>Araneae</taxon>
        <taxon>Araneomorphae</taxon>
        <taxon>Entelegynae</taxon>
        <taxon>Araneoidea</taxon>
        <taxon>Nephilidae</taxon>
        <taxon>Trichonephila</taxon>
        <taxon>Trichonephila inaurata</taxon>
    </lineage>
</organism>
<dbReference type="AlphaFoldDB" id="A0A8X6YVC5"/>
<proteinExistence type="predicted"/>
<gene>
    <name evidence="1" type="ORF">TNIN_157781</name>
</gene>
<accession>A0A8X6YVC5</accession>
<evidence type="ECO:0000313" key="2">
    <source>
        <dbReference type="Proteomes" id="UP000886998"/>
    </source>
</evidence>
<evidence type="ECO:0000313" key="1">
    <source>
        <dbReference type="EMBL" id="GFY76394.1"/>
    </source>
</evidence>
<reference evidence="1" key="1">
    <citation type="submission" date="2020-08" db="EMBL/GenBank/DDBJ databases">
        <title>Multicomponent nature underlies the extraordinary mechanical properties of spider dragline silk.</title>
        <authorList>
            <person name="Kono N."/>
            <person name="Nakamura H."/>
            <person name="Mori M."/>
            <person name="Yoshida Y."/>
            <person name="Ohtoshi R."/>
            <person name="Malay A.D."/>
            <person name="Moran D.A.P."/>
            <person name="Tomita M."/>
            <person name="Numata K."/>
            <person name="Arakawa K."/>
        </authorList>
    </citation>
    <scope>NUCLEOTIDE SEQUENCE</scope>
</reference>
<dbReference type="EMBL" id="BMAV01021885">
    <property type="protein sequence ID" value="GFY76394.1"/>
    <property type="molecule type" value="Genomic_DNA"/>
</dbReference>
<name>A0A8X6YVC5_9ARAC</name>
<keyword evidence="2" id="KW-1185">Reference proteome</keyword>